<dbReference type="SMART" id="SM00729">
    <property type="entry name" value="Elp3"/>
    <property type="match status" value="1"/>
</dbReference>
<keyword evidence="5 13" id="KW-0808">Transferase</keyword>
<keyword evidence="11 13" id="KW-0411">Iron-sulfur</keyword>
<feature type="binding site" evidence="13">
    <location>
        <position position="99"/>
    </location>
    <ligand>
        <name>[2Fe-2S] cluster</name>
        <dbReference type="ChEBI" id="CHEBI:190135"/>
    </ligand>
</feature>
<evidence type="ECO:0000256" key="10">
    <source>
        <dbReference type="ARBA" id="ARBA00023004"/>
    </source>
</evidence>
<reference evidence="16" key="1">
    <citation type="journal article" date="2019" name="Int. J. Syst. Evol. Microbiol.">
        <title>The Global Catalogue of Microorganisms (GCM) 10K type strain sequencing project: providing services to taxonomists for standard genome sequencing and annotation.</title>
        <authorList>
            <consortium name="The Broad Institute Genomics Platform"/>
            <consortium name="The Broad Institute Genome Sequencing Center for Infectious Disease"/>
            <person name="Wu L."/>
            <person name="Ma J."/>
        </authorList>
    </citation>
    <scope>NUCLEOTIDE SEQUENCE [LARGE SCALE GENOMIC DNA]</scope>
    <source>
        <strain evidence="16">CCUG 54939</strain>
    </source>
</reference>
<dbReference type="InterPro" id="IPR002684">
    <property type="entry name" value="Biotin_synth/BioAB"/>
</dbReference>
<dbReference type="Pfam" id="PF04055">
    <property type="entry name" value="Radical_SAM"/>
    <property type="match status" value="1"/>
</dbReference>
<evidence type="ECO:0000256" key="4">
    <source>
        <dbReference type="ARBA" id="ARBA00022485"/>
    </source>
</evidence>
<dbReference type="GO" id="GO:0004076">
    <property type="term" value="F:biotin synthase activity"/>
    <property type="evidence" value="ECO:0007669"/>
    <property type="project" value="UniProtKB-EC"/>
</dbReference>
<feature type="binding site" evidence="13">
    <location>
        <position position="55"/>
    </location>
    <ligand>
        <name>[4Fe-4S] cluster</name>
        <dbReference type="ChEBI" id="CHEBI:49883"/>
        <note>4Fe-4S-S-AdoMet</note>
    </ligand>
</feature>
<evidence type="ECO:0000256" key="3">
    <source>
        <dbReference type="ARBA" id="ARBA00012236"/>
    </source>
</evidence>
<dbReference type="HAMAP" id="MF_01694">
    <property type="entry name" value="BioB"/>
    <property type="match status" value="1"/>
</dbReference>
<dbReference type="InterPro" id="IPR058240">
    <property type="entry name" value="rSAM_sf"/>
</dbReference>
<dbReference type="EMBL" id="JBHSAF010000001">
    <property type="protein sequence ID" value="MFC3912387.1"/>
    <property type="molecule type" value="Genomic_DNA"/>
</dbReference>
<keyword evidence="9 13" id="KW-0093">Biotin biosynthesis</keyword>
<dbReference type="SFLD" id="SFLDG01060">
    <property type="entry name" value="BATS_domain_containing"/>
    <property type="match status" value="1"/>
</dbReference>
<name>A0ABV8CJL0_9GAMM</name>
<evidence type="ECO:0000256" key="9">
    <source>
        <dbReference type="ARBA" id="ARBA00022756"/>
    </source>
</evidence>
<dbReference type="InterPro" id="IPR006638">
    <property type="entry name" value="Elp3/MiaA/NifB-like_rSAM"/>
</dbReference>
<comment type="cofactor">
    <cofactor evidence="13">
        <name>[4Fe-4S] cluster</name>
        <dbReference type="ChEBI" id="CHEBI:49883"/>
    </cofactor>
    <text evidence="13">Binds 1 [4Fe-4S] cluster. The cluster is coordinated with 3 cysteines and an exchangeable S-adenosyl-L-methionine.</text>
</comment>
<feature type="binding site" evidence="13">
    <location>
        <position position="62"/>
    </location>
    <ligand>
        <name>[4Fe-4S] cluster</name>
        <dbReference type="ChEBI" id="CHEBI:49883"/>
        <note>4Fe-4S-S-AdoMet</note>
    </ligand>
</feature>
<dbReference type="InterPro" id="IPR007197">
    <property type="entry name" value="rSAM"/>
</dbReference>
<keyword evidence="16" id="KW-1185">Reference proteome</keyword>
<keyword evidence="6 13" id="KW-0949">S-adenosyl-L-methionine</keyword>
<keyword evidence="8 13" id="KW-0479">Metal-binding</keyword>
<dbReference type="Pfam" id="PF06968">
    <property type="entry name" value="BATS"/>
    <property type="match status" value="1"/>
</dbReference>
<evidence type="ECO:0000256" key="1">
    <source>
        <dbReference type="ARBA" id="ARBA00004942"/>
    </source>
</evidence>
<dbReference type="CDD" id="cd01335">
    <property type="entry name" value="Radical_SAM"/>
    <property type="match status" value="1"/>
</dbReference>
<feature type="binding site" evidence="13">
    <location>
        <position position="190"/>
    </location>
    <ligand>
        <name>[2Fe-2S] cluster</name>
        <dbReference type="ChEBI" id="CHEBI:190135"/>
    </ligand>
</feature>
<dbReference type="RefSeq" id="WP_377150494.1">
    <property type="nucleotide sequence ID" value="NZ_JBHSAF010000001.1"/>
</dbReference>
<evidence type="ECO:0000313" key="16">
    <source>
        <dbReference type="Proteomes" id="UP001595692"/>
    </source>
</evidence>
<dbReference type="PROSITE" id="PS51918">
    <property type="entry name" value="RADICAL_SAM"/>
    <property type="match status" value="1"/>
</dbReference>
<keyword evidence="4 13" id="KW-0004">4Fe-4S</keyword>
<proteinExistence type="inferred from homology"/>
<evidence type="ECO:0000256" key="2">
    <source>
        <dbReference type="ARBA" id="ARBA00010765"/>
    </source>
</evidence>
<dbReference type="InterPro" id="IPR013785">
    <property type="entry name" value="Aldolase_TIM"/>
</dbReference>
<comment type="catalytic activity">
    <reaction evidence="12 13">
        <text>(4R,5S)-dethiobiotin + (sulfur carrier)-SH + 2 reduced [2Fe-2S]-[ferredoxin] + 2 S-adenosyl-L-methionine = (sulfur carrier)-H + biotin + 2 5'-deoxyadenosine + 2 L-methionine + 2 oxidized [2Fe-2S]-[ferredoxin]</text>
        <dbReference type="Rhea" id="RHEA:22060"/>
        <dbReference type="Rhea" id="RHEA-COMP:10000"/>
        <dbReference type="Rhea" id="RHEA-COMP:10001"/>
        <dbReference type="Rhea" id="RHEA-COMP:14737"/>
        <dbReference type="Rhea" id="RHEA-COMP:14739"/>
        <dbReference type="ChEBI" id="CHEBI:17319"/>
        <dbReference type="ChEBI" id="CHEBI:29917"/>
        <dbReference type="ChEBI" id="CHEBI:33737"/>
        <dbReference type="ChEBI" id="CHEBI:33738"/>
        <dbReference type="ChEBI" id="CHEBI:57586"/>
        <dbReference type="ChEBI" id="CHEBI:57844"/>
        <dbReference type="ChEBI" id="CHEBI:59789"/>
        <dbReference type="ChEBI" id="CHEBI:64428"/>
        <dbReference type="ChEBI" id="CHEBI:149473"/>
        <dbReference type="EC" id="2.8.1.6"/>
    </reaction>
</comment>
<dbReference type="PANTHER" id="PTHR22976">
    <property type="entry name" value="BIOTIN SYNTHASE"/>
    <property type="match status" value="1"/>
</dbReference>
<evidence type="ECO:0000256" key="8">
    <source>
        <dbReference type="ARBA" id="ARBA00022723"/>
    </source>
</evidence>
<sequence>MEALVRHDWRVAEVNALFALPFNDLLFRAQQVHRQHFDANQVQVSTLLSIKTGACPEDCKYCPQSARYKTGLEAERLMEVEQVLERAREAKAAGSSRFCMGAAWRNPHDRDMPYLLRMVQEVKAMGMETCMTLGMLTADQALRLADAGLDYYNHNLDTSPEFYGEIISTRTYQDRLDTLQNVRDAGMKICSGGIVGLGESANDRAGLLVQLANLSPQPESVPINMLVKVQGTPLAQQDEVDPFDFIRIIAVARIMMPTSHVRLSAGREKMNDQMQALCFLAGANSIFYGCKLLTTANPDENSDMQLFKRLGILPEQRVQKPDLMQEQALHEVMQAKRDDAEALFYDATKPRSKQSQLGSLRRD</sequence>
<evidence type="ECO:0000313" key="15">
    <source>
        <dbReference type="EMBL" id="MFC3912387.1"/>
    </source>
</evidence>
<feature type="binding site" evidence="13">
    <location>
        <position position="130"/>
    </location>
    <ligand>
        <name>[2Fe-2S] cluster</name>
        <dbReference type="ChEBI" id="CHEBI:190135"/>
    </ligand>
</feature>
<gene>
    <name evidence="13 15" type="primary">bioB</name>
    <name evidence="15" type="ORF">ACFOSS_02765</name>
</gene>
<evidence type="ECO:0000256" key="11">
    <source>
        <dbReference type="ARBA" id="ARBA00023014"/>
    </source>
</evidence>
<dbReference type="Gene3D" id="3.20.20.70">
    <property type="entry name" value="Aldolase class I"/>
    <property type="match status" value="1"/>
</dbReference>
<comment type="similarity">
    <text evidence="2 13">Belongs to the radical SAM superfamily. Biotin synthase family.</text>
</comment>
<dbReference type="EC" id="2.8.1.6" evidence="3 13"/>
<comment type="function">
    <text evidence="13">Catalyzes the conversion of dethiobiotin (DTB) to biotin by the insertion of a sulfur atom into dethiobiotin via a radical-based mechanism.</text>
</comment>
<dbReference type="SFLD" id="SFLDG01278">
    <property type="entry name" value="biotin_synthase_like"/>
    <property type="match status" value="1"/>
</dbReference>
<evidence type="ECO:0000256" key="5">
    <source>
        <dbReference type="ARBA" id="ARBA00022679"/>
    </source>
</evidence>
<dbReference type="InterPro" id="IPR024177">
    <property type="entry name" value="Biotin_synthase"/>
</dbReference>
<dbReference type="SUPFAM" id="SSF102114">
    <property type="entry name" value="Radical SAM enzymes"/>
    <property type="match status" value="1"/>
</dbReference>
<dbReference type="Proteomes" id="UP001595692">
    <property type="component" value="Unassembled WGS sequence"/>
</dbReference>
<comment type="pathway">
    <text evidence="1 13">Cofactor biosynthesis; biotin biosynthesis; biotin from 7,8-diaminononanoate: step 2/2.</text>
</comment>
<feature type="binding site" evidence="13">
    <location>
        <position position="262"/>
    </location>
    <ligand>
        <name>[2Fe-2S] cluster</name>
        <dbReference type="ChEBI" id="CHEBI:190135"/>
    </ligand>
</feature>
<evidence type="ECO:0000256" key="13">
    <source>
        <dbReference type="HAMAP-Rule" id="MF_01694"/>
    </source>
</evidence>
<comment type="subunit">
    <text evidence="13">Homodimer.</text>
</comment>
<keyword evidence="7 13" id="KW-0001">2Fe-2S</keyword>
<feature type="binding site" evidence="13">
    <location>
        <position position="59"/>
    </location>
    <ligand>
        <name>[4Fe-4S] cluster</name>
        <dbReference type="ChEBI" id="CHEBI:49883"/>
        <note>4Fe-4S-S-AdoMet</note>
    </ligand>
</feature>
<dbReference type="SFLD" id="SFLDS00029">
    <property type="entry name" value="Radical_SAM"/>
    <property type="match status" value="1"/>
</dbReference>
<dbReference type="InterPro" id="IPR010722">
    <property type="entry name" value="BATS_dom"/>
</dbReference>
<dbReference type="PANTHER" id="PTHR22976:SF2">
    <property type="entry name" value="BIOTIN SYNTHASE, MITOCHONDRIAL"/>
    <property type="match status" value="1"/>
</dbReference>
<dbReference type="SMART" id="SM00876">
    <property type="entry name" value="BATS"/>
    <property type="match status" value="1"/>
</dbReference>
<organism evidence="15 16">
    <name type="scientific">Pseudaeromonas sharmana</name>
    <dbReference type="NCBI Taxonomy" id="328412"/>
    <lineage>
        <taxon>Bacteria</taxon>
        <taxon>Pseudomonadati</taxon>
        <taxon>Pseudomonadota</taxon>
        <taxon>Gammaproteobacteria</taxon>
        <taxon>Aeromonadales</taxon>
        <taxon>Aeromonadaceae</taxon>
        <taxon>Pseudaeromonas</taxon>
    </lineage>
</organism>
<accession>A0ABV8CJL0</accession>
<protein>
    <recommendedName>
        <fullName evidence="3 13">Biotin synthase</fullName>
        <ecNumber evidence="3 13">2.8.1.6</ecNumber>
    </recommendedName>
</protein>
<evidence type="ECO:0000259" key="14">
    <source>
        <dbReference type="PROSITE" id="PS51918"/>
    </source>
</evidence>
<comment type="caution">
    <text evidence="15">The sequence shown here is derived from an EMBL/GenBank/DDBJ whole genome shotgun (WGS) entry which is preliminary data.</text>
</comment>
<dbReference type="NCBIfam" id="TIGR00433">
    <property type="entry name" value="bioB"/>
    <property type="match status" value="1"/>
</dbReference>
<evidence type="ECO:0000256" key="7">
    <source>
        <dbReference type="ARBA" id="ARBA00022714"/>
    </source>
</evidence>
<comment type="cofactor">
    <cofactor evidence="13">
        <name>[2Fe-2S] cluster</name>
        <dbReference type="ChEBI" id="CHEBI:190135"/>
    </cofactor>
    <text evidence="13">Binds 1 [2Fe-2S] cluster. The cluster is coordinated with 3 cysteines and 1 arginine.</text>
</comment>
<evidence type="ECO:0000256" key="12">
    <source>
        <dbReference type="ARBA" id="ARBA00051157"/>
    </source>
</evidence>
<dbReference type="PIRSF" id="PIRSF001619">
    <property type="entry name" value="Biotin_synth"/>
    <property type="match status" value="1"/>
</dbReference>
<feature type="domain" description="Radical SAM core" evidence="14">
    <location>
        <begin position="40"/>
        <end position="258"/>
    </location>
</feature>
<keyword evidence="10 13" id="KW-0408">Iron</keyword>
<dbReference type="SFLD" id="SFLDF00272">
    <property type="entry name" value="biotin_synthase"/>
    <property type="match status" value="1"/>
</dbReference>
<evidence type="ECO:0000256" key="6">
    <source>
        <dbReference type="ARBA" id="ARBA00022691"/>
    </source>
</evidence>